<reference evidence="1" key="1">
    <citation type="submission" date="2021-01" db="EMBL/GenBank/DDBJ databases">
        <authorList>
            <person name="Corre E."/>
            <person name="Pelletier E."/>
            <person name="Niang G."/>
            <person name="Scheremetjew M."/>
            <person name="Finn R."/>
            <person name="Kale V."/>
            <person name="Holt S."/>
            <person name="Cochrane G."/>
            <person name="Meng A."/>
            <person name="Brown T."/>
            <person name="Cohen L."/>
        </authorList>
    </citation>
    <scope>NUCLEOTIDE SEQUENCE</scope>
    <source>
        <strain evidence="1">NIES-381</strain>
    </source>
</reference>
<dbReference type="InterPro" id="IPR032727">
    <property type="entry name" value="CLAMP"/>
</dbReference>
<dbReference type="PANTHER" id="PTHR28457:SF1">
    <property type="entry name" value="CILIA- AND FLAGELLA-ASSOCIATED PROTEIN 119"/>
    <property type="match status" value="1"/>
</dbReference>
<accession>A0A7S1HUH7</accession>
<name>A0A7S1HUH7_9EUGL</name>
<sequence>MPYSLLWDKLQATDVAALTELKEQAKVRVYLEEFFARSPPSWLYADDADANAGSKNDILLEFFFHTLRFCWEHQFDCEKTSTLFSIMYWTHSQSMAGRATAAEGSKILQNHLVHHSIHRPPFSEAIFTNADLQAITQYAADTYFRHYTAYLYAFTPLQLLTATSIYGRHNTERPPPPKPLAQSLTEKEWRSLCKERDRRAAEQEAQRQARLEAEALANAPAPGELLLANQLGNIKGMLATMTTHSIQDLEAKIDALAAQVGV</sequence>
<protein>
    <submittedName>
        <fullName evidence="1">Uncharacterized protein</fullName>
    </submittedName>
</protein>
<proteinExistence type="predicted"/>
<dbReference type="Pfam" id="PF14769">
    <property type="entry name" value="CLAMP"/>
    <property type="match status" value="1"/>
</dbReference>
<organism evidence="1">
    <name type="scientific">Eutreptiella gymnastica</name>
    <dbReference type="NCBI Taxonomy" id="73025"/>
    <lineage>
        <taxon>Eukaryota</taxon>
        <taxon>Discoba</taxon>
        <taxon>Euglenozoa</taxon>
        <taxon>Euglenida</taxon>
        <taxon>Spirocuta</taxon>
        <taxon>Euglenophyceae</taxon>
        <taxon>Eutreptiales</taxon>
        <taxon>Eutreptiaceae</taxon>
        <taxon>Eutreptiella</taxon>
    </lineage>
</organism>
<dbReference type="PANTHER" id="PTHR28457">
    <property type="entry name" value="COILED-COIL DOMAIN-CONTAINING PROTEIN 189"/>
    <property type="match status" value="1"/>
</dbReference>
<evidence type="ECO:0000313" key="1">
    <source>
        <dbReference type="EMBL" id="CAD8991622.1"/>
    </source>
</evidence>
<dbReference type="EMBL" id="HBGA01007421">
    <property type="protein sequence ID" value="CAD8991622.1"/>
    <property type="molecule type" value="Transcribed_RNA"/>
</dbReference>
<dbReference type="AlphaFoldDB" id="A0A7S1HUH7"/>
<gene>
    <name evidence="1" type="ORF">EGYM00392_LOCUS2665</name>
</gene>